<accession>E6Q0Q6</accession>
<sequence length="64" mass="6727">MLLADANNPLADLFIAFYDCASFTKLAGNGSTTRCKVLLTSLPFRARERLAAGLPGTVSSSCTS</sequence>
<protein>
    <submittedName>
        <fullName evidence="1">Uncharacterized protein</fullName>
    </submittedName>
</protein>
<dbReference type="AlphaFoldDB" id="E6Q0Q6"/>
<reference evidence="1" key="1">
    <citation type="submission" date="2009-10" db="EMBL/GenBank/DDBJ databases">
        <title>Diversity of trophic interactions inside an arsenic-rich microbial ecosystem.</title>
        <authorList>
            <person name="Bertin P.N."/>
            <person name="Heinrich-Salmeron A."/>
            <person name="Pelletier E."/>
            <person name="Goulhen-Chollet F."/>
            <person name="Arsene-Ploetze F."/>
            <person name="Gallien S."/>
            <person name="Calteau A."/>
            <person name="Vallenet D."/>
            <person name="Casiot C."/>
            <person name="Chane-Woon-Ming B."/>
            <person name="Giloteaux L."/>
            <person name="Barakat M."/>
            <person name="Bonnefoy V."/>
            <person name="Bruneel O."/>
            <person name="Chandler M."/>
            <person name="Cleiss J."/>
            <person name="Duran R."/>
            <person name="Elbaz-Poulichet F."/>
            <person name="Fonknechten N."/>
            <person name="Lauga B."/>
            <person name="Mornico D."/>
            <person name="Ortet P."/>
            <person name="Schaeffer C."/>
            <person name="Siguier P."/>
            <person name="Alexander Thil Smith A."/>
            <person name="Van Dorsselaer A."/>
            <person name="Weissenbach J."/>
            <person name="Medigue C."/>
            <person name="Le Paslier D."/>
        </authorList>
    </citation>
    <scope>NUCLEOTIDE SEQUENCE</scope>
</reference>
<proteinExistence type="predicted"/>
<dbReference type="EMBL" id="CABO01000005">
    <property type="protein sequence ID" value="CBI00766.1"/>
    <property type="molecule type" value="Genomic_DNA"/>
</dbReference>
<name>E6Q0Q6_9ZZZZ</name>
<comment type="caution">
    <text evidence="1">The sequence shown here is derived from an EMBL/GenBank/DDBJ whole genome shotgun (WGS) entry which is preliminary data.</text>
</comment>
<evidence type="ECO:0000313" key="1">
    <source>
        <dbReference type="EMBL" id="CBI00766.1"/>
    </source>
</evidence>
<gene>
    <name evidence="1" type="ORF">CARN4_0112</name>
</gene>
<organism evidence="1">
    <name type="scientific">mine drainage metagenome</name>
    <dbReference type="NCBI Taxonomy" id="410659"/>
    <lineage>
        <taxon>unclassified sequences</taxon>
        <taxon>metagenomes</taxon>
        <taxon>ecological metagenomes</taxon>
    </lineage>
</organism>